<organism evidence="1">
    <name type="scientific">uncultured prokaryote 2E01B</name>
    <dbReference type="NCBI Taxonomy" id="363283"/>
    <lineage>
        <taxon>unclassified sequences</taxon>
        <taxon>environmental samples</taxon>
    </lineage>
</organism>
<dbReference type="InterPro" id="IPR041164">
    <property type="entry name" value="LDcluster4"/>
</dbReference>
<dbReference type="SUPFAM" id="SSF102405">
    <property type="entry name" value="MCP/YpsA-like"/>
    <property type="match status" value="1"/>
</dbReference>
<dbReference type="PANTHER" id="PTHR43393">
    <property type="entry name" value="CYTOKININ RIBOSIDE 5'-MONOPHOSPHATE PHOSPHORIBOHYDROLASE"/>
    <property type="match status" value="1"/>
</dbReference>
<dbReference type="Pfam" id="PF18306">
    <property type="entry name" value="LDcluster4"/>
    <property type="match status" value="1"/>
</dbReference>
<proteinExistence type="predicted"/>
<dbReference type="EMBL" id="DQ314496">
    <property type="protein sequence ID" value="ABC70137.1"/>
    <property type="molecule type" value="Genomic_DNA"/>
</dbReference>
<sequence length="152" mass="15319">MRVSVIGGSSVTDEEYATAERLGAELAERGHEIVCGGLGGVMEAVCAGAQRADGHTIGIVPGKDRTAANDYVDTAIATGINDARNAVIAMNGDGVVAVDGGPGTLSEIGHALTFGRPVAGLDTHRVDGVYGIEHVDSPAEAVAHLESEVDGA</sequence>
<evidence type="ECO:0008006" key="2">
    <source>
        <dbReference type="Google" id="ProtNLM"/>
    </source>
</evidence>
<reference evidence="1" key="1">
    <citation type="submission" date="2005-12" db="EMBL/GenBank/DDBJ databases">
        <title>Environmental genomics of 'Haloquadratum walsbyi' in a saltern crystallizer indicates a large pool of accessory genes in an otherwise coherent species.</title>
        <authorList>
            <person name="Legault B.A."/>
            <person name="Lopez-Lopez A."/>
            <person name="Alba-Casado J.C."/>
            <person name="Doolittle F.W."/>
            <person name="Bolhuis H."/>
            <person name="Rodriguez-Valera F."/>
            <person name="Papke T.R."/>
        </authorList>
    </citation>
    <scope>NUCLEOTIDE SEQUENCE</scope>
</reference>
<dbReference type="InterPro" id="IPR005268">
    <property type="entry name" value="CHP00725"/>
</dbReference>
<dbReference type="Gene3D" id="3.40.50.450">
    <property type="match status" value="1"/>
</dbReference>
<protein>
    <recommendedName>
        <fullName evidence="2">TIGR00725 family protein</fullName>
    </recommendedName>
</protein>
<dbReference type="AlphaFoldDB" id="Q2LGQ6"/>
<accession>Q2LGQ6</accession>
<evidence type="ECO:0000313" key="1">
    <source>
        <dbReference type="EMBL" id="ABC70137.1"/>
    </source>
</evidence>
<name>Q2LGQ6_9ZZZZ</name>
<dbReference type="InterPro" id="IPR052341">
    <property type="entry name" value="LOG_family_nucleotidases"/>
</dbReference>
<dbReference type="NCBIfam" id="TIGR00725">
    <property type="entry name" value="TIGR00725 family protein"/>
    <property type="match status" value="1"/>
</dbReference>
<dbReference type="PANTHER" id="PTHR43393:SF3">
    <property type="entry name" value="LYSINE DECARBOXYLASE-LIKE PROTEIN"/>
    <property type="match status" value="1"/>
</dbReference>